<dbReference type="InterPro" id="IPR023174">
    <property type="entry name" value="PDEase_CS"/>
</dbReference>
<feature type="binding site" evidence="4">
    <location>
        <position position="1131"/>
    </location>
    <ligand>
        <name>AMP</name>
        <dbReference type="ChEBI" id="CHEBI:456215"/>
    </ligand>
</feature>
<feature type="transmembrane region" description="Helical" evidence="8">
    <location>
        <begin position="220"/>
        <end position="239"/>
    </location>
</feature>
<keyword evidence="8" id="KW-0812">Transmembrane</keyword>
<feature type="compositionally biased region" description="Basic and acidic residues" evidence="7">
    <location>
        <begin position="398"/>
        <end position="408"/>
    </location>
</feature>
<evidence type="ECO:0000313" key="11">
    <source>
        <dbReference type="Proteomes" id="UP000095192"/>
    </source>
</evidence>
<protein>
    <recommendedName>
        <fullName evidence="6">Phosphodiesterase</fullName>
        <ecNumber evidence="6">3.1.4.-</ecNumber>
    </recommendedName>
</protein>
<dbReference type="InterPro" id="IPR003607">
    <property type="entry name" value="HD/PDEase_dom"/>
</dbReference>
<dbReference type="PROSITE" id="PS51845">
    <property type="entry name" value="PDEASE_I_2"/>
    <property type="match status" value="1"/>
</dbReference>
<evidence type="ECO:0000256" key="5">
    <source>
        <dbReference type="PIRSR" id="PIRSR623088-3"/>
    </source>
</evidence>
<evidence type="ECO:0000313" key="10">
    <source>
        <dbReference type="EMBL" id="OEH76775.1"/>
    </source>
</evidence>
<proteinExistence type="inferred from homology"/>
<comment type="similarity">
    <text evidence="6">Belongs to the cyclic nucleotide phosphodiesterase family.</text>
</comment>
<evidence type="ECO:0000256" key="4">
    <source>
        <dbReference type="PIRSR" id="PIRSR623088-2"/>
    </source>
</evidence>
<dbReference type="EMBL" id="JROU02001330">
    <property type="protein sequence ID" value="OEH76775.1"/>
    <property type="molecule type" value="Genomic_DNA"/>
</dbReference>
<dbReference type="InterPro" id="IPR036971">
    <property type="entry name" value="PDEase_catalytic_dom_sf"/>
</dbReference>
<name>A0A1D3D029_9EIME</name>
<evidence type="ECO:0000256" key="3">
    <source>
        <dbReference type="PIRSR" id="PIRSR623088-1"/>
    </source>
</evidence>
<dbReference type="InParanoid" id="A0A1D3D029"/>
<keyword evidence="2 6" id="KW-0378">Hydrolase</keyword>
<dbReference type="PROSITE" id="PS00126">
    <property type="entry name" value="PDEASE_I_1"/>
    <property type="match status" value="1"/>
</dbReference>
<comment type="caution">
    <text evidence="10">The sequence shown here is derived from an EMBL/GenBank/DDBJ whole genome shotgun (WGS) entry which is preliminary data.</text>
</comment>
<dbReference type="SMART" id="SM00471">
    <property type="entry name" value="HDc"/>
    <property type="match status" value="1"/>
</dbReference>
<organism evidence="10 11">
    <name type="scientific">Cyclospora cayetanensis</name>
    <dbReference type="NCBI Taxonomy" id="88456"/>
    <lineage>
        <taxon>Eukaryota</taxon>
        <taxon>Sar</taxon>
        <taxon>Alveolata</taxon>
        <taxon>Apicomplexa</taxon>
        <taxon>Conoidasida</taxon>
        <taxon>Coccidia</taxon>
        <taxon>Eucoccidiorida</taxon>
        <taxon>Eimeriorina</taxon>
        <taxon>Eimeriidae</taxon>
        <taxon>Cyclospora</taxon>
    </lineage>
</organism>
<dbReference type="InterPro" id="IPR002073">
    <property type="entry name" value="PDEase_catalytic_dom"/>
</dbReference>
<sequence length="1204" mass="131572">MARVPVDARECLQGPFPSWSSPIAAPRVTERAAACRAGSEDSSYVIASVAPSCSRNSPSIRGPCAPYRSNRGFARSKDFTYASAHRLLSGNDSAWADVDDTPSSHPTITAPARSFDKLKRSGEFHVGTKLVESVSLGGRNATNGRGVRRGRLSVHLPALFQKHSAPHSCKSLGAGQSGLIATGSGVASLSSYGMCLLTFKDPKLEEQFRVSRLIRRKAPSVCVSFLFLIVLSSLWPVYGKVLSILRVSEELSFSFSVGCGTLIGAWTIHACIVLFRKKLRIGGKSVLRLTLVFVALTLLLALAWVYFYLGSYLVGQKQQLRYASVEALAAPNSAAEGVEILPTSQLAYTSALVQEGPLVQSSLSSSAPNVGITTPLVPVAGVLDSAKERIASASSMPQEKKNASREVTEASSQPTHIHSTAIGKGAESFIISSFVTLLLMTLSIIAVYSLTDFCCPILYMAFLIYAVVWGCGFANRYAVNRHFEEKPGWSLHTKIPSNATAVEHLQQLARTALQLLTATRVASAEKAAPYVCEGLFVQLQAALVELSTTLSETDDLYSSRIMQSLMDTAAGQRWLSAIRLRGSSLREDMSGSPDTSFAETSASFAKICPRVPSSREIVYSSCLLEDGPWQKLLGSMTSSARCSGSDLYRLPSEGIVMLPLSRADSPSFAAAASAAAGEGGSKLLKETSAEGTRLLSHAPCLSEPHPSLPEVHTRTQGDIEAALVAGVQEGIPSPPDLTSLVRSICILSRCQSRRHSSCARSKSAGGEQKLNIVDNMMEIQMAPLKELGGAFTKFRQASGELTGCRVSQGPQQLASGSLTQYLWEALRLTPSANLRLRALWQLISDARQLFQLPQGSMCLPDCFRGVGLEWDTDILTLAQNHQGMLQRVGWLLLRPFVQLLECGVTPILRLLQQIESRYDPDIPYHTATHAVQVAHAAMVLSTKLHLDSTNEDMGTFCLSLAALAHDVGHLGRTNGFLQQSRHPLATIYNDQSILENFHASILFRIITEIPSANIFCSQSIESYQSLRQQIIALILATDMKEHVDLVSRSRIRRNNPDFNFLRREEDALHVRKMVLKMADLSHALLCWKDHFIWTCKISEEFYRQGDAEKRLKLPVSSVCNRESHQCLAQNQVAFLRILVEPLLLELEGIEASYENEEPQIGFIRDTLRKRYESNVERWTALDNSGLYIIIDGHTPCTRAKEGGG</sequence>
<evidence type="ECO:0000256" key="7">
    <source>
        <dbReference type="SAM" id="MobiDB-lite"/>
    </source>
</evidence>
<keyword evidence="11" id="KW-1185">Reference proteome</keyword>
<dbReference type="InterPro" id="IPR023088">
    <property type="entry name" value="PDEase"/>
</dbReference>
<dbReference type="Gene3D" id="1.10.1300.10">
    <property type="entry name" value="3'5'-cyclic nucleotide phosphodiesterase, catalytic domain"/>
    <property type="match status" value="1"/>
</dbReference>
<feature type="binding site" evidence="4">
    <location>
        <position position="1079"/>
    </location>
    <ligand>
        <name>AMP</name>
        <dbReference type="ChEBI" id="CHEBI:456215"/>
    </ligand>
</feature>
<keyword evidence="8" id="KW-0472">Membrane</keyword>
<feature type="binding site" evidence="5">
    <location>
        <position position="966"/>
    </location>
    <ligand>
        <name>Zn(2+)</name>
        <dbReference type="ChEBI" id="CHEBI:29105"/>
        <label>1</label>
    </ligand>
</feature>
<feature type="region of interest" description="Disordered" evidence="7">
    <location>
        <begin position="392"/>
        <end position="416"/>
    </location>
</feature>
<dbReference type="VEuPathDB" id="ToxoDB:cyc_04910"/>
<dbReference type="PANTHER" id="PTHR11347">
    <property type="entry name" value="CYCLIC NUCLEOTIDE PHOSPHODIESTERASE"/>
    <property type="match status" value="1"/>
</dbReference>
<dbReference type="SUPFAM" id="SSF109604">
    <property type="entry name" value="HD-domain/PDEase-like"/>
    <property type="match status" value="1"/>
</dbReference>
<keyword evidence="8" id="KW-1133">Transmembrane helix</keyword>
<evidence type="ECO:0000256" key="1">
    <source>
        <dbReference type="ARBA" id="ARBA00022723"/>
    </source>
</evidence>
<dbReference type="Proteomes" id="UP000095192">
    <property type="component" value="Unassembled WGS sequence"/>
</dbReference>
<dbReference type="EC" id="3.1.4.-" evidence="6"/>
<feature type="binding site" evidence="5">
    <location>
        <position position="966"/>
    </location>
    <ligand>
        <name>Zn(2+)</name>
        <dbReference type="ChEBI" id="CHEBI:29105"/>
        <label>2</label>
    </ligand>
</feature>
<dbReference type="GO" id="GO:0007165">
    <property type="term" value="P:signal transduction"/>
    <property type="evidence" value="ECO:0007669"/>
    <property type="project" value="InterPro"/>
</dbReference>
<dbReference type="VEuPathDB" id="ToxoDB:LOC34620981"/>
<feature type="binding site" evidence="5">
    <location>
        <position position="1079"/>
    </location>
    <ligand>
        <name>Zn(2+)</name>
        <dbReference type="ChEBI" id="CHEBI:29105"/>
        <label>1</label>
    </ligand>
</feature>
<evidence type="ECO:0000256" key="2">
    <source>
        <dbReference type="ARBA" id="ARBA00022801"/>
    </source>
</evidence>
<dbReference type="AlphaFoldDB" id="A0A1D3D029"/>
<feature type="transmembrane region" description="Helical" evidence="8">
    <location>
        <begin position="251"/>
        <end position="275"/>
    </location>
</feature>
<keyword evidence="1 5" id="KW-0479">Metal-binding</keyword>
<feature type="binding site" evidence="4">
    <location>
        <position position="966"/>
    </location>
    <ligand>
        <name>AMP</name>
        <dbReference type="ChEBI" id="CHEBI:456215"/>
    </ligand>
</feature>
<feature type="transmembrane region" description="Helical" evidence="8">
    <location>
        <begin position="429"/>
        <end position="450"/>
    </location>
</feature>
<comment type="cofactor">
    <cofactor evidence="6">
        <name>a divalent metal cation</name>
        <dbReference type="ChEBI" id="CHEBI:60240"/>
    </cofactor>
    <text evidence="6">Binds 2 divalent metal cations per subunit. Site 1 may preferentially bind zinc ions, while site 2 has a preference for magnesium and/or manganese ions.</text>
</comment>
<dbReference type="GO" id="GO:0046872">
    <property type="term" value="F:metal ion binding"/>
    <property type="evidence" value="ECO:0007669"/>
    <property type="project" value="UniProtKB-KW"/>
</dbReference>
<evidence type="ECO:0000256" key="8">
    <source>
        <dbReference type="SAM" id="Phobius"/>
    </source>
</evidence>
<feature type="binding site" evidence="4">
    <location>
        <begin position="925"/>
        <end position="929"/>
    </location>
    <ligand>
        <name>AMP</name>
        <dbReference type="ChEBI" id="CHEBI:456215"/>
    </ligand>
</feature>
<reference evidence="10 11" key="1">
    <citation type="journal article" date="2016" name="BMC Genomics">
        <title>Comparative genomics reveals Cyclospora cayetanensis possesses coccidia-like metabolism and invasion components but unique surface antigens.</title>
        <authorList>
            <person name="Liu S."/>
            <person name="Wang L."/>
            <person name="Zheng H."/>
            <person name="Xu Z."/>
            <person name="Roellig D.M."/>
            <person name="Li N."/>
            <person name="Frace M.A."/>
            <person name="Tang K."/>
            <person name="Arrowood M.J."/>
            <person name="Moss D.M."/>
            <person name="Zhang L."/>
            <person name="Feng Y."/>
            <person name="Xiao L."/>
        </authorList>
    </citation>
    <scope>NUCLEOTIDE SEQUENCE [LARGE SCALE GENOMIC DNA]</scope>
    <source>
        <strain evidence="10 11">CHN_HEN01</strain>
    </source>
</reference>
<feature type="transmembrane region" description="Helical" evidence="8">
    <location>
        <begin position="457"/>
        <end position="478"/>
    </location>
</feature>
<feature type="transmembrane region" description="Helical" evidence="8">
    <location>
        <begin position="287"/>
        <end position="309"/>
    </location>
</feature>
<gene>
    <name evidence="10" type="ORF">cyc_04910</name>
</gene>
<feature type="active site" description="Proton donor" evidence="3">
    <location>
        <position position="925"/>
    </location>
</feature>
<dbReference type="CDD" id="cd00077">
    <property type="entry name" value="HDc"/>
    <property type="match status" value="1"/>
</dbReference>
<accession>A0A1D3D029</accession>
<feature type="binding site" evidence="5">
    <location>
        <position position="929"/>
    </location>
    <ligand>
        <name>Zn(2+)</name>
        <dbReference type="ChEBI" id="CHEBI:29105"/>
        <label>1</label>
    </ligand>
</feature>
<dbReference type="PRINTS" id="PR00387">
    <property type="entry name" value="PDIESTERASE1"/>
</dbReference>
<dbReference type="GO" id="GO:0004114">
    <property type="term" value="F:3',5'-cyclic-nucleotide phosphodiesterase activity"/>
    <property type="evidence" value="ECO:0007669"/>
    <property type="project" value="InterPro"/>
</dbReference>
<evidence type="ECO:0000259" key="9">
    <source>
        <dbReference type="PROSITE" id="PS51845"/>
    </source>
</evidence>
<evidence type="ECO:0000256" key="6">
    <source>
        <dbReference type="RuleBase" id="RU363067"/>
    </source>
</evidence>
<dbReference type="Pfam" id="PF00233">
    <property type="entry name" value="PDEase_I"/>
    <property type="match status" value="1"/>
</dbReference>
<feature type="binding site" evidence="5">
    <location>
        <position position="965"/>
    </location>
    <ligand>
        <name>Zn(2+)</name>
        <dbReference type="ChEBI" id="CHEBI:29105"/>
        <label>1</label>
    </ligand>
</feature>
<feature type="domain" description="PDEase" evidence="9">
    <location>
        <begin position="845"/>
        <end position="1185"/>
    </location>
</feature>